<keyword evidence="2" id="KW-1185">Reference proteome</keyword>
<dbReference type="Proteomes" id="UP000184073">
    <property type="component" value="Unassembled WGS sequence"/>
</dbReference>
<dbReference type="AlphaFoldDB" id="A0A1L9PZ87"/>
<sequence>MSIQHSNHDDLTEDPNVLGTVSLFPAQQCVLHHDRVCLLRGFGFGMVGESSIHPVVRLNLDQEPSVCCHSFRFIVVCFMMEVSACQSLLSASWPIRNVSIVLESCYALFFNYSDSTTRLGQRQPISSCFCHPSDSLSPDTSGPRLHEPCLRLSHWGSA</sequence>
<organism evidence="1 2">
    <name type="scientific">Aspergillus versicolor CBS 583.65</name>
    <dbReference type="NCBI Taxonomy" id="1036611"/>
    <lineage>
        <taxon>Eukaryota</taxon>
        <taxon>Fungi</taxon>
        <taxon>Dikarya</taxon>
        <taxon>Ascomycota</taxon>
        <taxon>Pezizomycotina</taxon>
        <taxon>Eurotiomycetes</taxon>
        <taxon>Eurotiomycetidae</taxon>
        <taxon>Eurotiales</taxon>
        <taxon>Aspergillaceae</taxon>
        <taxon>Aspergillus</taxon>
        <taxon>Aspergillus subgen. Nidulantes</taxon>
    </lineage>
</organism>
<dbReference type="EMBL" id="KV878135">
    <property type="protein sequence ID" value="OJJ06775.1"/>
    <property type="molecule type" value="Genomic_DNA"/>
</dbReference>
<dbReference type="VEuPathDB" id="FungiDB:ASPVEDRAFT_335717"/>
<dbReference type="GeneID" id="63726264"/>
<reference evidence="2" key="1">
    <citation type="journal article" date="2017" name="Genome Biol.">
        <title>Comparative genomics reveals high biological diversity and specific adaptations in the industrially and medically important fungal genus Aspergillus.</title>
        <authorList>
            <person name="de Vries R.P."/>
            <person name="Riley R."/>
            <person name="Wiebenga A."/>
            <person name="Aguilar-Osorio G."/>
            <person name="Amillis S."/>
            <person name="Uchima C.A."/>
            <person name="Anderluh G."/>
            <person name="Asadollahi M."/>
            <person name="Askin M."/>
            <person name="Barry K."/>
            <person name="Battaglia E."/>
            <person name="Bayram O."/>
            <person name="Benocci T."/>
            <person name="Braus-Stromeyer S.A."/>
            <person name="Caldana C."/>
            <person name="Canovas D."/>
            <person name="Cerqueira G.C."/>
            <person name="Chen F."/>
            <person name="Chen W."/>
            <person name="Choi C."/>
            <person name="Clum A."/>
            <person name="Dos Santos R.A."/>
            <person name="Damasio A.R."/>
            <person name="Diallinas G."/>
            <person name="Emri T."/>
            <person name="Fekete E."/>
            <person name="Flipphi M."/>
            <person name="Freyberg S."/>
            <person name="Gallo A."/>
            <person name="Gournas C."/>
            <person name="Habgood R."/>
            <person name="Hainaut M."/>
            <person name="Harispe M.L."/>
            <person name="Henrissat B."/>
            <person name="Hilden K.S."/>
            <person name="Hope R."/>
            <person name="Hossain A."/>
            <person name="Karabika E."/>
            <person name="Karaffa L."/>
            <person name="Karanyi Z."/>
            <person name="Krasevec N."/>
            <person name="Kuo A."/>
            <person name="Kusch H."/>
            <person name="LaButti K."/>
            <person name="Lagendijk E.L."/>
            <person name="Lapidus A."/>
            <person name="Levasseur A."/>
            <person name="Lindquist E."/>
            <person name="Lipzen A."/>
            <person name="Logrieco A.F."/>
            <person name="MacCabe A."/>
            <person name="Maekelae M.R."/>
            <person name="Malavazi I."/>
            <person name="Melin P."/>
            <person name="Meyer V."/>
            <person name="Mielnichuk N."/>
            <person name="Miskei M."/>
            <person name="Molnar A.P."/>
            <person name="Mule G."/>
            <person name="Ngan C.Y."/>
            <person name="Orejas M."/>
            <person name="Orosz E."/>
            <person name="Ouedraogo J.P."/>
            <person name="Overkamp K.M."/>
            <person name="Park H.-S."/>
            <person name="Perrone G."/>
            <person name="Piumi F."/>
            <person name="Punt P.J."/>
            <person name="Ram A.F."/>
            <person name="Ramon A."/>
            <person name="Rauscher S."/>
            <person name="Record E."/>
            <person name="Riano-Pachon D.M."/>
            <person name="Robert V."/>
            <person name="Roehrig J."/>
            <person name="Ruller R."/>
            <person name="Salamov A."/>
            <person name="Salih N.S."/>
            <person name="Samson R.A."/>
            <person name="Sandor E."/>
            <person name="Sanguinetti M."/>
            <person name="Schuetze T."/>
            <person name="Sepcic K."/>
            <person name="Shelest E."/>
            <person name="Sherlock G."/>
            <person name="Sophianopoulou V."/>
            <person name="Squina F.M."/>
            <person name="Sun H."/>
            <person name="Susca A."/>
            <person name="Todd R.B."/>
            <person name="Tsang A."/>
            <person name="Unkles S.E."/>
            <person name="van de Wiele N."/>
            <person name="van Rossen-Uffink D."/>
            <person name="Oliveira J.V."/>
            <person name="Vesth T.C."/>
            <person name="Visser J."/>
            <person name="Yu J.-H."/>
            <person name="Zhou M."/>
            <person name="Andersen M.R."/>
            <person name="Archer D.B."/>
            <person name="Baker S.E."/>
            <person name="Benoit I."/>
            <person name="Brakhage A.A."/>
            <person name="Braus G.H."/>
            <person name="Fischer R."/>
            <person name="Frisvad J.C."/>
            <person name="Goldman G.H."/>
            <person name="Houbraken J."/>
            <person name="Oakley B."/>
            <person name="Pocsi I."/>
            <person name="Scazzocchio C."/>
            <person name="Seiboth B."/>
            <person name="vanKuyk P.A."/>
            <person name="Wortman J."/>
            <person name="Dyer P.S."/>
            <person name="Grigoriev I.V."/>
        </authorList>
    </citation>
    <scope>NUCLEOTIDE SEQUENCE [LARGE SCALE GENOMIC DNA]</scope>
    <source>
        <strain evidence="2">CBS 583.65</strain>
    </source>
</reference>
<evidence type="ECO:0000313" key="1">
    <source>
        <dbReference type="EMBL" id="OJJ06775.1"/>
    </source>
</evidence>
<proteinExistence type="predicted"/>
<accession>A0A1L9PZ87</accession>
<gene>
    <name evidence="1" type="ORF">ASPVEDRAFT_335717</name>
</gene>
<name>A0A1L9PZ87_ASPVE</name>
<protein>
    <submittedName>
        <fullName evidence="1">Uncharacterized protein</fullName>
    </submittedName>
</protein>
<evidence type="ECO:0000313" key="2">
    <source>
        <dbReference type="Proteomes" id="UP000184073"/>
    </source>
</evidence>
<dbReference type="RefSeq" id="XP_040672537.1">
    <property type="nucleotide sequence ID" value="XM_040810753.1"/>
</dbReference>